<accession>A0A839NE05</accession>
<dbReference type="Pfam" id="PF00534">
    <property type="entry name" value="Glycos_transf_1"/>
    <property type="match status" value="1"/>
</dbReference>
<dbReference type="GO" id="GO:0009103">
    <property type="term" value="P:lipopolysaccharide biosynthetic process"/>
    <property type="evidence" value="ECO:0007669"/>
    <property type="project" value="TreeGrafter"/>
</dbReference>
<dbReference type="GO" id="GO:0016757">
    <property type="term" value="F:glycosyltransferase activity"/>
    <property type="evidence" value="ECO:0007669"/>
    <property type="project" value="UniProtKB-KW"/>
</dbReference>
<dbReference type="EMBL" id="JACHVQ010000002">
    <property type="protein sequence ID" value="MBB2893405.1"/>
    <property type="molecule type" value="Genomic_DNA"/>
</dbReference>
<dbReference type="PANTHER" id="PTHR46401">
    <property type="entry name" value="GLYCOSYLTRANSFERASE WBBK-RELATED"/>
    <property type="match status" value="1"/>
</dbReference>
<evidence type="ECO:0000256" key="1">
    <source>
        <dbReference type="ARBA" id="ARBA00022676"/>
    </source>
</evidence>
<feature type="domain" description="Glycosyl transferase family 1" evidence="3">
    <location>
        <begin position="229"/>
        <end position="378"/>
    </location>
</feature>
<dbReference type="InterPro" id="IPR001296">
    <property type="entry name" value="Glyco_trans_1"/>
</dbReference>
<evidence type="ECO:0000313" key="5">
    <source>
        <dbReference type="EMBL" id="MBB2893405.1"/>
    </source>
</evidence>
<reference evidence="5 6" key="1">
    <citation type="submission" date="2020-08" db="EMBL/GenBank/DDBJ databases">
        <title>Sequencing the genomes of 1000 actinobacteria strains.</title>
        <authorList>
            <person name="Klenk H.-P."/>
        </authorList>
    </citation>
    <scope>NUCLEOTIDE SEQUENCE [LARGE SCALE GENOMIC DNA]</scope>
    <source>
        <strain evidence="5 6">DSM 105369</strain>
    </source>
</reference>
<comment type="caution">
    <text evidence="5">The sequence shown here is derived from an EMBL/GenBank/DDBJ whole genome shotgun (WGS) entry which is preliminary data.</text>
</comment>
<evidence type="ECO:0000256" key="2">
    <source>
        <dbReference type="ARBA" id="ARBA00022679"/>
    </source>
</evidence>
<sequence length="421" mass="45632">MRVALASYRSKEHSGGQGVYVRNLSRELVALGHDVEVFSGQPYPVLDPGVRFTPVPSLDLYRADDPFRRPNLHEFRSGVDVFEYAAMCTAGFPEPRTFGMRLSRLLRDRVGDFDILHDNQTLAPGLLALERRGLPLLTTIHHPISRDRRLELDAATGWARVSKRRWYGFVQMQRRVARRSSQVLTVSRVSAQDIAADFGVPRDRMRIVPVGVDTVRFRPPATPRVPGRIVSIISADVPLKGMAVLVDALAALPREAWSELVVVGTPSETTEKQLAEAGLVDRVRFRSGISDDELAALIGSAQLQVIPSRYEGFSIPAIEAMACGTPVVASDVGALPDLLADGVGRLVPSGDADALAAAMAAVLNAPREAARMGAAGRARAVSTYSWAAVARATADVYTEVIAAHPRPSAPGALPEQKEQQR</sequence>
<dbReference type="CDD" id="cd03801">
    <property type="entry name" value="GT4_PimA-like"/>
    <property type="match status" value="1"/>
</dbReference>
<organism evidence="5 6">
    <name type="scientific">Flexivirga oryzae</name>
    <dbReference type="NCBI Taxonomy" id="1794944"/>
    <lineage>
        <taxon>Bacteria</taxon>
        <taxon>Bacillati</taxon>
        <taxon>Actinomycetota</taxon>
        <taxon>Actinomycetes</taxon>
        <taxon>Micrococcales</taxon>
        <taxon>Dermacoccaceae</taxon>
        <taxon>Flexivirga</taxon>
    </lineage>
</organism>
<evidence type="ECO:0000259" key="3">
    <source>
        <dbReference type="Pfam" id="PF00534"/>
    </source>
</evidence>
<evidence type="ECO:0000313" key="6">
    <source>
        <dbReference type="Proteomes" id="UP000559182"/>
    </source>
</evidence>
<proteinExistence type="predicted"/>
<keyword evidence="1" id="KW-0328">Glycosyltransferase</keyword>
<keyword evidence="6" id="KW-1185">Reference proteome</keyword>
<dbReference type="Gene3D" id="3.40.50.2000">
    <property type="entry name" value="Glycogen Phosphorylase B"/>
    <property type="match status" value="2"/>
</dbReference>
<dbReference type="Pfam" id="PF13439">
    <property type="entry name" value="Glyco_transf_4"/>
    <property type="match status" value="1"/>
</dbReference>
<keyword evidence="2 5" id="KW-0808">Transferase</keyword>
<dbReference type="Proteomes" id="UP000559182">
    <property type="component" value="Unassembled WGS sequence"/>
</dbReference>
<feature type="domain" description="Glycosyltransferase subfamily 4-like N-terminal" evidence="4">
    <location>
        <begin position="15"/>
        <end position="215"/>
    </location>
</feature>
<dbReference type="AlphaFoldDB" id="A0A839NE05"/>
<gene>
    <name evidence="5" type="ORF">FHU39_003423</name>
</gene>
<evidence type="ECO:0000259" key="4">
    <source>
        <dbReference type="Pfam" id="PF13439"/>
    </source>
</evidence>
<name>A0A839NE05_9MICO</name>
<dbReference type="PANTHER" id="PTHR46401:SF2">
    <property type="entry name" value="GLYCOSYLTRANSFERASE WBBK-RELATED"/>
    <property type="match status" value="1"/>
</dbReference>
<dbReference type="SUPFAM" id="SSF53756">
    <property type="entry name" value="UDP-Glycosyltransferase/glycogen phosphorylase"/>
    <property type="match status" value="1"/>
</dbReference>
<dbReference type="RefSeq" id="WP_183321710.1">
    <property type="nucleotide sequence ID" value="NZ_JACHVQ010000002.1"/>
</dbReference>
<protein>
    <submittedName>
        <fullName evidence="5">Glycosyltransferase involved in cell wall biosynthesis</fullName>
    </submittedName>
</protein>
<dbReference type="InterPro" id="IPR028098">
    <property type="entry name" value="Glyco_trans_4-like_N"/>
</dbReference>